<accession>A0ABY5TL77</accession>
<evidence type="ECO:0000313" key="4">
    <source>
        <dbReference type="EMBL" id="UVW33934.1"/>
    </source>
</evidence>
<keyword evidence="2" id="KW-0472">Membrane</keyword>
<evidence type="ECO:0000313" key="5">
    <source>
        <dbReference type="Proteomes" id="UP001059934"/>
    </source>
</evidence>
<sequence>MLSYPLILLLATVILIVVSGYAAYLALQLYRRRQRLEKGKQELENQLKAKEAEARLSVQIIARALLQKDLSETEAAMRISWLSQQIVLSDDEAQHFSVFQQLSVATAHIPILDDWAALGKAEKRRLTTEREGIEVNYREFIQASAAELVSIRLT</sequence>
<dbReference type="Proteomes" id="UP001059934">
    <property type="component" value="Chromosome"/>
</dbReference>
<proteinExistence type="predicted"/>
<evidence type="ECO:0000256" key="2">
    <source>
        <dbReference type="SAM" id="Phobius"/>
    </source>
</evidence>
<protein>
    <submittedName>
        <fullName evidence="4">DUF2489 domain-containing protein</fullName>
    </submittedName>
</protein>
<dbReference type="Pfam" id="PF10675">
    <property type="entry name" value="DUF2489"/>
    <property type="match status" value="1"/>
</dbReference>
<feature type="domain" description="DUF2489" evidence="3">
    <location>
        <begin position="16"/>
        <end position="148"/>
    </location>
</feature>
<keyword evidence="2" id="KW-0812">Transmembrane</keyword>
<keyword evidence="1" id="KW-0175">Coiled coil</keyword>
<evidence type="ECO:0000259" key="3">
    <source>
        <dbReference type="Pfam" id="PF10675"/>
    </source>
</evidence>
<feature type="coiled-coil region" evidence="1">
    <location>
        <begin position="26"/>
        <end position="60"/>
    </location>
</feature>
<keyword evidence="2" id="KW-1133">Transmembrane helix</keyword>
<dbReference type="InterPro" id="IPR019617">
    <property type="entry name" value="DUF2489"/>
</dbReference>
<organism evidence="4 5">
    <name type="scientific">SAR92 clade bacterium H455</name>
    <dbReference type="NCBI Taxonomy" id="2974818"/>
    <lineage>
        <taxon>Bacteria</taxon>
        <taxon>Pseudomonadati</taxon>
        <taxon>Pseudomonadota</taxon>
        <taxon>Gammaproteobacteria</taxon>
        <taxon>Cellvibrionales</taxon>
        <taxon>Porticoccaceae</taxon>
        <taxon>SAR92 clade</taxon>
    </lineage>
</organism>
<reference evidence="4" key="1">
    <citation type="submission" date="2022-08" db="EMBL/GenBank/DDBJ databases">
        <title>Catabolic pathway analysis in culturable SAR92 clade bacteria reveals their overlooked roles in DMSP degradation in coastal seas.</title>
        <authorList>
            <person name="He X."/>
            <person name="Zhang X."/>
            <person name="Zhang Y."/>
        </authorList>
    </citation>
    <scope>NUCLEOTIDE SEQUENCE</scope>
    <source>
        <strain evidence="4">H455</strain>
    </source>
</reference>
<gene>
    <name evidence="4" type="ORF">NYF23_07750</name>
</gene>
<dbReference type="EMBL" id="CP103416">
    <property type="protein sequence ID" value="UVW33934.1"/>
    <property type="molecule type" value="Genomic_DNA"/>
</dbReference>
<keyword evidence="5" id="KW-1185">Reference proteome</keyword>
<name>A0ABY5TL77_9GAMM</name>
<feature type="transmembrane region" description="Helical" evidence="2">
    <location>
        <begin position="6"/>
        <end position="27"/>
    </location>
</feature>
<evidence type="ECO:0000256" key="1">
    <source>
        <dbReference type="SAM" id="Coils"/>
    </source>
</evidence>